<dbReference type="KEGG" id="dko:I596_3455"/>
<dbReference type="EMBL" id="CP015249">
    <property type="protein sequence ID" value="ANB19443.1"/>
    <property type="molecule type" value="Genomic_DNA"/>
</dbReference>
<feature type="chain" id="PRO_5007814017" evidence="1">
    <location>
        <begin position="21"/>
        <end position="440"/>
    </location>
</feature>
<dbReference type="PATRIC" id="fig|1300342.3.peg.3374"/>
<proteinExistence type="predicted"/>
<feature type="domain" description="Glucose/Sorbosone dehydrogenase" evidence="2">
    <location>
        <begin position="244"/>
        <end position="324"/>
    </location>
</feature>
<dbReference type="InterPro" id="IPR011041">
    <property type="entry name" value="Quinoprot_gluc/sorb_DH_b-prop"/>
</dbReference>
<dbReference type="Proteomes" id="UP000076830">
    <property type="component" value="Chromosome"/>
</dbReference>
<dbReference type="PANTHER" id="PTHR19328">
    <property type="entry name" value="HEDGEHOG-INTERACTING PROTEIN"/>
    <property type="match status" value="1"/>
</dbReference>
<keyword evidence="1" id="KW-0732">Signal</keyword>
<reference evidence="3 4" key="1">
    <citation type="submission" date="2016-04" db="EMBL/GenBank/DDBJ databases">
        <title>Complete genome sequence of Dokdonella koreensis DS-123T.</title>
        <authorList>
            <person name="Kim J.F."/>
            <person name="Lee H."/>
            <person name="Kwak M.-J."/>
        </authorList>
    </citation>
    <scope>NUCLEOTIDE SEQUENCE [LARGE SCALE GENOMIC DNA]</scope>
    <source>
        <strain evidence="3 4">DS-123</strain>
    </source>
</reference>
<evidence type="ECO:0000259" key="2">
    <source>
        <dbReference type="Pfam" id="PF07995"/>
    </source>
</evidence>
<organism evidence="3 4">
    <name type="scientific">Dokdonella koreensis DS-123</name>
    <dbReference type="NCBI Taxonomy" id="1300342"/>
    <lineage>
        <taxon>Bacteria</taxon>
        <taxon>Pseudomonadati</taxon>
        <taxon>Pseudomonadota</taxon>
        <taxon>Gammaproteobacteria</taxon>
        <taxon>Lysobacterales</taxon>
        <taxon>Rhodanobacteraceae</taxon>
        <taxon>Dokdonella</taxon>
    </lineage>
</organism>
<dbReference type="PANTHER" id="PTHR19328:SF75">
    <property type="entry name" value="ALDOSE SUGAR DEHYDROGENASE YLII"/>
    <property type="match status" value="1"/>
</dbReference>
<dbReference type="InterPro" id="IPR011042">
    <property type="entry name" value="6-blade_b-propeller_TolB-like"/>
</dbReference>
<protein>
    <submittedName>
        <fullName evidence="3">Glucose/sorbosone dehydrogenase-like protein</fullName>
    </submittedName>
</protein>
<accession>A0A160DZ41</accession>
<dbReference type="Pfam" id="PF07995">
    <property type="entry name" value="GSDH"/>
    <property type="match status" value="2"/>
</dbReference>
<gene>
    <name evidence="3" type="ORF">I596_3455</name>
</gene>
<sequence>MFSWVLLCSTALVPFSAVQAQTVPADLDLVQVTSQVSAPVAIRAPHDGSGRVFVVSQAGSIRIIKDGTLLPTPFLSVPVSYGGESGLLGLAFHPNFGRPGQPHNDEFYVAYNRASGEPRLGSSPDVAVARYTVSAGNPDVANASGTLVLRVPDIASNHNGGDIHFGPDGYLYIATGDGGVQNDTNGFATCLWKKSSDTNPATCGSGTPTYFLMGKILRIDVDTRGGTVSAEMCGSSGIGTAEYSIPTDNPHVGTTNTCDEIWLHGFRNPWRMSFDRQTGDLWIGDVGQGGREEIDLRVNGSTEPLFYGWRCMEGTAVFNSSNVCQPPIPSHVLPVMEYTHAGGRCAITGGFRYRGPIVPLRGMYIFADACTSEIFVGKPNGSGAWTYTVWRDDANGYGTYSGFGEDEAGNLYVAHTSGNRVYRFESKETSDDVIFATGFE</sequence>
<feature type="signal peptide" evidence="1">
    <location>
        <begin position="1"/>
        <end position="20"/>
    </location>
</feature>
<feature type="domain" description="Glucose/Sorbosone dehydrogenase" evidence="2">
    <location>
        <begin position="39"/>
        <end position="182"/>
    </location>
</feature>
<name>A0A160DZ41_9GAMM</name>
<dbReference type="SUPFAM" id="SSF50952">
    <property type="entry name" value="Soluble quinoprotein glucose dehydrogenase"/>
    <property type="match status" value="1"/>
</dbReference>
<evidence type="ECO:0000313" key="3">
    <source>
        <dbReference type="EMBL" id="ANB19443.1"/>
    </source>
</evidence>
<evidence type="ECO:0000313" key="4">
    <source>
        <dbReference type="Proteomes" id="UP000076830"/>
    </source>
</evidence>
<dbReference type="InterPro" id="IPR012938">
    <property type="entry name" value="Glc/Sorbosone_DH"/>
</dbReference>
<evidence type="ECO:0000256" key="1">
    <source>
        <dbReference type="SAM" id="SignalP"/>
    </source>
</evidence>
<dbReference type="AlphaFoldDB" id="A0A160DZ41"/>
<dbReference type="Gene3D" id="2.120.10.30">
    <property type="entry name" value="TolB, C-terminal domain"/>
    <property type="match status" value="1"/>
</dbReference>
<keyword evidence="4" id="KW-1185">Reference proteome</keyword>
<dbReference type="STRING" id="1300342.I596_3455"/>